<reference evidence="1" key="1">
    <citation type="journal article" date="2015" name="Nature">
        <title>Complex archaea that bridge the gap between prokaryotes and eukaryotes.</title>
        <authorList>
            <person name="Spang A."/>
            <person name="Saw J.H."/>
            <person name="Jorgensen S.L."/>
            <person name="Zaremba-Niedzwiedzka K."/>
            <person name="Martijn J."/>
            <person name="Lind A.E."/>
            <person name="van Eijk R."/>
            <person name="Schleper C."/>
            <person name="Guy L."/>
            <person name="Ettema T.J."/>
        </authorList>
    </citation>
    <scope>NUCLEOTIDE SEQUENCE</scope>
</reference>
<accession>A0A0F9BLY9</accession>
<dbReference type="Pfam" id="PF02810">
    <property type="entry name" value="SEC-C"/>
    <property type="match status" value="1"/>
</dbReference>
<sequence length="58" mass="6865">MKLKSHRRDKYRNHLCFCGSGHKFKNCCYTMTAPKSDRKEPERIEVEDIMIGTEWTGT</sequence>
<comment type="caution">
    <text evidence="1">The sequence shown here is derived from an EMBL/GenBank/DDBJ whole genome shotgun (WGS) entry which is preliminary data.</text>
</comment>
<organism evidence="1">
    <name type="scientific">marine sediment metagenome</name>
    <dbReference type="NCBI Taxonomy" id="412755"/>
    <lineage>
        <taxon>unclassified sequences</taxon>
        <taxon>metagenomes</taxon>
        <taxon>ecological metagenomes</taxon>
    </lineage>
</organism>
<proteinExistence type="predicted"/>
<dbReference type="InterPro" id="IPR004027">
    <property type="entry name" value="SEC_C_motif"/>
</dbReference>
<evidence type="ECO:0008006" key="2">
    <source>
        <dbReference type="Google" id="ProtNLM"/>
    </source>
</evidence>
<dbReference type="SUPFAM" id="SSF103642">
    <property type="entry name" value="Sec-C motif"/>
    <property type="match status" value="1"/>
</dbReference>
<dbReference type="Gene3D" id="3.10.450.50">
    <property type="match status" value="1"/>
</dbReference>
<gene>
    <name evidence="1" type="ORF">LCGC14_2431400</name>
</gene>
<dbReference type="EMBL" id="LAZR01037193">
    <property type="protein sequence ID" value="KKL22835.1"/>
    <property type="molecule type" value="Genomic_DNA"/>
</dbReference>
<name>A0A0F9BLY9_9ZZZZ</name>
<protein>
    <recommendedName>
        <fullName evidence="2">SEC-C motif domain protein</fullName>
    </recommendedName>
</protein>
<evidence type="ECO:0000313" key="1">
    <source>
        <dbReference type="EMBL" id="KKL22835.1"/>
    </source>
</evidence>
<dbReference type="AlphaFoldDB" id="A0A0F9BLY9"/>